<feature type="region of interest" description="Disordered" evidence="3">
    <location>
        <begin position="93"/>
        <end position="117"/>
    </location>
</feature>
<dbReference type="OrthoDB" id="5298885at2"/>
<evidence type="ECO:0000256" key="4">
    <source>
        <dbReference type="SAM" id="SignalP"/>
    </source>
</evidence>
<comment type="caution">
    <text evidence="6">The sequence shown here is derived from an EMBL/GenBank/DDBJ whole genome shotgun (WGS) entry which is preliminary data.</text>
</comment>
<evidence type="ECO:0000313" key="7">
    <source>
        <dbReference type="Proteomes" id="UP000075320"/>
    </source>
</evidence>
<name>A0A150WNA0_BDEBC</name>
<feature type="signal peptide" evidence="4">
    <location>
        <begin position="1"/>
        <end position="19"/>
    </location>
</feature>
<accession>A0A150WNA0</accession>
<feature type="chain" id="PRO_5007573006" description="Pre-toxin TG domain-containing protein" evidence="4">
    <location>
        <begin position="20"/>
        <end position="476"/>
    </location>
</feature>
<organism evidence="6 7">
    <name type="scientific">Bdellovibrio bacteriovorus</name>
    <dbReference type="NCBI Taxonomy" id="959"/>
    <lineage>
        <taxon>Bacteria</taxon>
        <taxon>Pseudomonadati</taxon>
        <taxon>Bdellovibrionota</taxon>
        <taxon>Bdellovibrionia</taxon>
        <taxon>Bdellovibrionales</taxon>
        <taxon>Pseudobdellovibrionaceae</taxon>
        <taxon>Bdellovibrio</taxon>
    </lineage>
</organism>
<dbReference type="EMBL" id="LUKE01000001">
    <property type="protein sequence ID" value="KYG65880.1"/>
    <property type="molecule type" value="Genomic_DNA"/>
</dbReference>
<evidence type="ECO:0000313" key="6">
    <source>
        <dbReference type="EMBL" id="KYG65880.1"/>
    </source>
</evidence>
<proteinExistence type="predicted"/>
<feature type="domain" description="Pre-toxin TG" evidence="5">
    <location>
        <begin position="278"/>
        <end position="336"/>
    </location>
</feature>
<evidence type="ECO:0000256" key="2">
    <source>
        <dbReference type="ARBA" id="ARBA00022525"/>
    </source>
</evidence>
<evidence type="ECO:0000256" key="3">
    <source>
        <dbReference type="SAM" id="MobiDB-lite"/>
    </source>
</evidence>
<evidence type="ECO:0000256" key="1">
    <source>
        <dbReference type="ARBA" id="ARBA00004613"/>
    </source>
</evidence>
<keyword evidence="2" id="KW-0964">Secreted</keyword>
<dbReference type="AlphaFoldDB" id="A0A150WNA0"/>
<keyword evidence="4" id="KW-0732">Signal</keyword>
<reference evidence="6 7" key="1">
    <citation type="submission" date="2016-03" db="EMBL/GenBank/DDBJ databases">
        <authorList>
            <person name="Ploux O."/>
        </authorList>
    </citation>
    <scope>NUCLEOTIDE SEQUENCE [LARGE SCALE GENOMIC DNA]</scope>
    <source>
        <strain evidence="6 7">R0</strain>
    </source>
</reference>
<protein>
    <recommendedName>
        <fullName evidence="5">Pre-toxin TG domain-containing protein</fullName>
    </recommendedName>
</protein>
<keyword evidence="7" id="KW-1185">Reference proteome</keyword>
<comment type="subcellular location">
    <subcellularLocation>
        <location evidence="1">Secreted</location>
    </subcellularLocation>
</comment>
<dbReference type="Proteomes" id="UP000075320">
    <property type="component" value="Unassembled WGS sequence"/>
</dbReference>
<evidence type="ECO:0000259" key="5">
    <source>
        <dbReference type="Pfam" id="PF14449"/>
    </source>
</evidence>
<dbReference type="Pfam" id="PF14449">
    <property type="entry name" value="PT-TG"/>
    <property type="match status" value="1"/>
</dbReference>
<sequence>MKTFIKFAISFLITINAVATPDSSSGYIPIFIESDGDTEINFFVPDRNPESLIPGELYYFTDGTNEYQGIYKGVNEDGRAHWTNFEKAPTDDINSHVYSGPSLNDRKKNSGVQSPLQSADYLNSDAHKRGVSSATSTGLAHAIYKGIIFTPDYMSELARIQTETAKNQAKSEANYKHIRETVIQAEEKYKNAITAFQKSLTNLNQSGASHVYSIDFKSNDVALVKELKSLEQIFRASRTLTTKGQNSRRYGLEMIRQSDISSTFGDTEAAYAFKQYAESFADIVVGLDPVTGPIRDVYEAFTGKNLITGENLETVDRTFAVLGAISFGFGSKLSRGIKAITKIVGRNTEAIIHSERIAIHTEEKLGLESRAQYHAYIKYLRTKMERPKFEDPILSEYMDWFWRRDGKVGNGSTMAAIRAERASGKKIGGRSHTQKGSDAVITLTNWLRNNPNASTADRRAVENILLDLMDALKGDI</sequence>
<dbReference type="RefSeq" id="WP_061833423.1">
    <property type="nucleotide sequence ID" value="NZ_LUKE01000001.1"/>
</dbReference>
<gene>
    <name evidence="6" type="ORF">AZI86_02060</name>
</gene>
<dbReference type="InterPro" id="IPR027797">
    <property type="entry name" value="PT-TG_dom"/>
</dbReference>
<dbReference type="GO" id="GO:0005576">
    <property type="term" value="C:extracellular region"/>
    <property type="evidence" value="ECO:0007669"/>
    <property type="project" value="UniProtKB-SubCell"/>
</dbReference>